<evidence type="ECO:0000313" key="2">
    <source>
        <dbReference type="EMBL" id="KAF1995675.1"/>
    </source>
</evidence>
<dbReference type="OrthoDB" id="3777090at2759"/>
<dbReference type="Proteomes" id="UP000799779">
    <property type="component" value="Unassembled WGS sequence"/>
</dbReference>
<reference evidence="2" key="1">
    <citation type="journal article" date="2020" name="Stud. Mycol.">
        <title>101 Dothideomycetes genomes: a test case for predicting lifestyles and emergence of pathogens.</title>
        <authorList>
            <person name="Haridas S."/>
            <person name="Albert R."/>
            <person name="Binder M."/>
            <person name="Bloem J."/>
            <person name="Labutti K."/>
            <person name="Salamov A."/>
            <person name="Andreopoulos B."/>
            <person name="Baker S."/>
            <person name="Barry K."/>
            <person name="Bills G."/>
            <person name="Bluhm B."/>
            <person name="Cannon C."/>
            <person name="Castanera R."/>
            <person name="Culley D."/>
            <person name="Daum C."/>
            <person name="Ezra D."/>
            <person name="Gonzalez J."/>
            <person name="Henrissat B."/>
            <person name="Kuo A."/>
            <person name="Liang C."/>
            <person name="Lipzen A."/>
            <person name="Lutzoni F."/>
            <person name="Magnuson J."/>
            <person name="Mondo S."/>
            <person name="Nolan M."/>
            <person name="Ohm R."/>
            <person name="Pangilinan J."/>
            <person name="Park H.-J."/>
            <person name="Ramirez L."/>
            <person name="Alfaro M."/>
            <person name="Sun H."/>
            <person name="Tritt A."/>
            <person name="Yoshinaga Y."/>
            <person name="Zwiers L.-H."/>
            <person name="Turgeon B."/>
            <person name="Goodwin S."/>
            <person name="Spatafora J."/>
            <person name="Crous P."/>
            <person name="Grigoriev I."/>
        </authorList>
    </citation>
    <scope>NUCLEOTIDE SEQUENCE</scope>
    <source>
        <strain evidence="2">CBS 123094</strain>
    </source>
</reference>
<dbReference type="EMBL" id="ML977634">
    <property type="protein sequence ID" value="KAF1995675.1"/>
    <property type="molecule type" value="Genomic_DNA"/>
</dbReference>
<evidence type="ECO:0000313" key="3">
    <source>
        <dbReference type="Proteomes" id="UP000799779"/>
    </source>
</evidence>
<name>A0A6A5W9A0_9PLEO</name>
<sequence length="378" mass="43683">MSRDASVSDMRRRMSALVVEAESLGIDITDTIPPAMKDHFGHLEELKEAKARITECETQNKQHLERIEKLTNERDQAEQQAVNAPSEYEQLKVDNKQLEHKVQFYKVLLEDEQKHHKSLMEKYQKALKERTQDNLAWQNLTRLEAQTKEQSDIIMKLTEQLRLSHKTFDVAHKHNESEVEQMNDAMVKLTKQVVDLESARLVVEAESEEIILTYQDFIAQVETDRQHDEVALNEWSACVQHTFRYKAAALSEARVLHTYFTHLENVLEMFRGVLHQLLSTDKCDVHWTPKNMQGTISSARLECDTFEVVHGMFEIEAREGDEIFGKLNALSDLAKKVQEHVEGMGKDLEKFLLALREQPGTWGKVKAKVGKRHTAGRK</sequence>
<accession>A0A6A5W9A0</accession>
<keyword evidence="1" id="KW-0175">Coiled coil</keyword>
<protein>
    <submittedName>
        <fullName evidence="2">Uncharacterized protein</fullName>
    </submittedName>
</protein>
<dbReference type="AlphaFoldDB" id="A0A6A5W9A0"/>
<evidence type="ECO:0000256" key="1">
    <source>
        <dbReference type="SAM" id="Coils"/>
    </source>
</evidence>
<gene>
    <name evidence="2" type="ORF">P154DRAFT_610061</name>
</gene>
<keyword evidence="3" id="KW-1185">Reference proteome</keyword>
<feature type="coiled-coil region" evidence="1">
    <location>
        <begin position="46"/>
        <end position="199"/>
    </location>
</feature>
<organism evidence="2 3">
    <name type="scientific">Amniculicola lignicola CBS 123094</name>
    <dbReference type="NCBI Taxonomy" id="1392246"/>
    <lineage>
        <taxon>Eukaryota</taxon>
        <taxon>Fungi</taxon>
        <taxon>Dikarya</taxon>
        <taxon>Ascomycota</taxon>
        <taxon>Pezizomycotina</taxon>
        <taxon>Dothideomycetes</taxon>
        <taxon>Pleosporomycetidae</taxon>
        <taxon>Pleosporales</taxon>
        <taxon>Amniculicolaceae</taxon>
        <taxon>Amniculicola</taxon>
    </lineage>
</organism>
<proteinExistence type="predicted"/>